<evidence type="ECO:0000313" key="5">
    <source>
        <dbReference type="EMBL" id="QIG81218.1"/>
    </source>
</evidence>
<keyword evidence="1" id="KW-0805">Transcription regulation</keyword>
<dbReference type="InterPro" id="IPR036388">
    <property type="entry name" value="WH-like_DNA-bd_sf"/>
</dbReference>
<dbReference type="SUPFAM" id="SSF46785">
    <property type="entry name" value="Winged helix' DNA-binding domain"/>
    <property type="match status" value="1"/>
</dbReference>
<dbReference type="PROSITE" id="PS50042">
    <property type="entry name" value="CNMP_BINDING_3"/>
    <property type="match status" value="1"/>
</dbReference>
<dbReference type="RefSeq" id="WP_165328148.1">
    <property type="nucleotide sequence ID" value="NZ_CP049109.1"/>
</dbReference>
<dbReference type="Pfam" id="PF13545">
    <property type="entry name" value="HTH_Crp_2"/>
    <property type="match status" value="1"/>
</dbReference>
<dbReference type="InterPro" id="IPR014710">
    <property type="entry name" value="RmlC-like_jellyroll"/>
</dbReference>
<evidence type="ECO:0000256" key="2">
    <source>
        <dbReference type="ARBA" id="ARBA00023125"/>
    </source>
</evidence>
<dbReference type="EMBL" id="CP049109">
    <property type="protein sequence ID" value="QIG81218.1"/>
    <property type="molecule type" value="Genomic_DNA"/>
</dbReference>
<accession>A0A6G6Y930</accession>
<dbReference type="GO" id="GO:0003700">
    <property type="term" value="F:DNA-binding transcription factor activity"/>
    <property type="evidence" value="ECO:0007669"/>
    <property type="project" value="TreeGrafter"/>
</dbReference>
<dbReference type="KEGG" id="spzr:G5C33_16495"/>
<reference evidence="5 6" key="1">
    <citation type="submission" date="2020-02" db="EMBL/GenBank/DDBJ databases">
        <authorList>
            <person name="Zheng R.K."/>
            <person name="Sun C.M."/>
        </authorList>
    </citation>
    <scope>NUCLEOTIDE SEQUENCE [LARGE SCALE GENOMIC DNA]</scope>
    <source>
        <strain evidence="6">zrk23</strain>
    </source>
</reference>
<gene>
    <name evidence="5" type="ORF">G5C33_16495</name>
</gene>
<keyword evidence="6" id="KW-1185">Reference proteome</keyword>
<dbReference type="Proteomes" id="UP000501568">
    <property type="component" value="Chromosome"/>
</dbReference>
<dbReference type="AlphaFoldDB" id="A0A6G6Y930"/>
<dbReference type="Gene3D" id="1.10.10.10">
    <property type="entry name" value="Winged helix-like DNA-binding domain superfamily/Winged helix DNA-binding domain"/>
    <property type="match status" value="1"/>
</dbReference>
<dbReference type="InterPro" id="IPR036390">
    <property type="entry name" value="WH_DNA-bd_sf"/>
</dbReference>
<dbReference type="InterPro" id="IPR000595">
    <property type="entry name" value="cNMP-bd_dom"/>
</dbReference>
<protein>
    <submittedName>
        <fullName evidence="5">Crp/Fnr family transcriptional regulator</fullName>
    </submittedName>
</protein>
<evidence type="ECO:0000256" key="3">
    <source>
        <dbReference type="ARBA" id="ARBA00023163"/>
    </source>
</evidence>
<organism evidence="5 6">
    <name type="scientific">Stakelama tenebrarum</name>
    <dbReference type="NCBI Taxonomy" id="2711215"/>
    <lineage>
        <taxon>Bacteria</taxon>
        <taxon>Pseudomonadati</taxon>
        <taxon>Pseudomonadota</taxon>
        <taxon>Alphaproteobacteria</taxon>
        <taxon>Sphingomonadales</taxon>
        <taxon>Sphingomonadaceae</taxon>
        <taxon>Stakelama</taxon>
    </lineage>
</organism>
<evidence type="ECO:0000313" key="6">
    <source>
        <dbReference type="Proteomes" id="UP000501568"/>
    </source>
</evidence>
<dbReference type="Pfam" id="PF00027">
    <property type="entry name" value="cNMP_binding"/>
    <property type="match status" value="1"/>
</dbReference>
<dbReference type="CDD" id="cd00038">
    <property type="entry name" value="CAP_ED"/>
    <property type="match status" value="1"/>
</dbReference>
<name>A0A6G6Y930_9SPHN</name>
<dbReference type="Gene3D" id="2.60.120.10">
    <property type="entry name" value="Jelly Rolls"/>
    <property type="match status" value="1"/>
</dbReference>
<dbReference type="GO" id="GO:0005829">
    <property type="term" value="C:cytosol"/>
    <property type="evidence" value="ECO:0007669"/>
    <property type="project" value="TreeGrafter"/>
</dbReference>
<dbReference type="GO" id="GO:0003677">
    <property type="term" value="F:DNA binding"/>
    <property type="evidence" value="ECO:0007669"/>
    <property type="project" value="UniProtKB-KW"/>
</dbReference>
<dbReference type="PANTHER" id="PTHR24567:SF74">
    <property type="entry name" value="HTH-TYPE TRANSCRIPTIONAL REGULATOR ARCR"/>
    <property type="match status" value="1"/>
</dbReference>
<dbReference type="SUPFAM" id="SSF51206">
    <property type="entry name" value="cAMP-binding domain-like"/>
    <property type="match status" value="1"/>
</dbReference>
<evidence type="ECO:0000256" key="1">
    <source>
        <dbReference type="ARBA" id="ARBA00023015"/>
    </source>
</evidence>
<keyword evidence="3" id="KW-0804">Transcription</keyword>
<dbReference type="InterPro" id="IPR012318">
    <property type="entry name" value="HTH_CRP"/>
</dbReference>
<keyword evidence="2" id="KW-0238">DNA-binding</keyword>
<proteinExistence type="predicted"/>
<dbReference type="SMART" id="SM00100">
    <property type="entry name" value="cNMP"/>
    <property type="match status" value="1"/>
</dbReference>
<dbReference type="InterPro" id="IPR018490">
    <property type="entry name" value="cNMP-bd_dom_sf"/>
</dbReference>
<dbReference type="InterPro" id="IPR050397">
    <property type="entry name" value="Env_Response_Regulators"/>
</dbReference>
<feature type="domain" description="Cyclic nucleotide-binding" evidence="4">
    <location>
        <begin position="12"/>
        <end position="115"/>
    </location>
</feature>
<sequence length="242" mass="25856">MAKLFYVGAPPLSALLETDALAALRNAGRAEDHAAGDLLYRRGESDCSMVFIDSGEIELGNFDTAGKFQPTARFGAGYCFGESAMLSGLARTFSARAVTASSVVSCDAECYRVVVAEHPAIAAAVTHVMAQRLQLLLEFVDDLRTQPFNVQLAKALLNVSGNHEFEAAVAAGTEELAVMLGASPVAVTQALGRLERERLVLRTPDGVRVHDRGLLTQWIQRRTARAPVMAADAGPAEMPRAQ</sequence>
<dbReference type="PANTHER" id="PTHR24567">
    <property type="entry name" value="CRP FAMILY TRANSCRIPTIONAL REGULATORY PROTEIN"/>
    <property type="match status" value="1"/>
</dbReference>
<evidence type="ECO:0000259" key="4">
    <source>
        <dbReference type="PROSITE" id="PS50042"/>
    </source>
</evidence>